<comment type="caution">
    <text evidence="9">The sequence shown here is derived from an EMBL/GenBank/DDBJ whole genome shotgun (WGS) entry which is preliminary data.</text>
</comment>
<feature type="transmembrane region" description="Helical" evidence="7">
    <location>
        <begin position="255"/>
        <end position="276"/>
    </location>
</feature>
<keyword evidence="3 7" id="KW-1133">Transmembrane helix</keyword>
<evidence type="ECO:0000259" key="8">
    <source>
        <dbReference type="Pfam" id="PF20684"/>
    </source>
</evidence>
<reference evidence="9" key="1">
    <citation type="journal article" date="2020" name="Stud. Mycol.">
        <title>101 Dothideomycetes genomes: a test case for predicting lifestyles and emergence of pathogens.</title>
        <authorList>
            <person name="Haridas S."/>
            <person name="Albert R."/>
            <person name="Binder M."/>
            <person name="Bloem J."/>
            <person name="Labutti K."/>
            <person name="Salamov A."/>
            <person name="Andreopoulos B."/>
            <person name="Baker S."/>
            <person name="Barry K."/>
            <person name="Bills G."/>
            <person name="Bluhm B."/>
            <person name="Cannon C."/>
            <person name="Castanera R."/>
            <person name="Culley D."/>
            <person name="Daum C."/>
            <person name="Ezra D."/>
            <person name="Gonzalez J."/>
            <person name="Henrissat B."/>
            <person name="Kuo A."/>
            <person name="Liang C."/>
            <person name="Lipzen A."/>
            <person name="Lutzoni F."/>
            <person name="Magnuson J."/>
            <person name="Mondo S."/>
            <person name="Nolan M."/>
            <person name="Ohm R."/>
            <person name="Pangilinan J."/>
            <person name="Park H.-J."/>
            <person name="Ramirez L."/>
            <person name="Alfaro M."/>
            <person name="Sun H."/>
            <person name="Tritt A."/>
            <person name="Yoshinaga Y."/>
            <person name="Zwiers L.-H."/>
            <person name="Turgeon B."/>
            <person name="Goodwin S."/>
            <person name="Spatafora J."/>
            <person name="Crous P."/>
            <person name="Grigoriev I."/>
        </authorList>
    </citation>
    <scope>NUCLEOTIDE SEQUENCE</scope>
    <source>
        <strain evidence="9">CBS 260.36</strain>
    </source>
</reference>
<dbReference type="Pfam" id="PF20684">
    <property type="entry name" value="Fung_rhodopsin"/>
    <property type="match status" value="1"/>
</dbReference>
<dbReference type="PANTHER" id="PTHR33048">
    <property type="entry name" value="PTH11-LIKE INTEGRAL MEMBRANE PROTEIN (AFU_ORTHOLOGUE AFUA_5G11245)"/>
    <property type="match status" value="1"/>
</dbReference>
<evidence type="ECO:0000256" key="4">
    <source>
        <dbReference type="ARBA" id="ARBA00023136"/>
    </source>
</evidence>
<gene>
    <name evidence="9" type="ORF">K461DRAFT_294968</name>
</gene>
<organism evidence="9 10">
    <name type="scientific">Myriangium duriaei CBS 260.36</name>
    <dbReference type="NCBI Taxonomy" id="1168546"/>
    <lineage>
        <taxon>Eukaryota</taxon>
        <taxon>Fungi</taxon>
        <taxon>Dikarya</taxon>
        <taxon>Ascomycota</taxon>
        <taxon>Pezizomycotina</taxon>
        <taxon>Dothideomycetes</taxon>
        <taxon>Dothideomycetidae</taxon>
        <taxon>Myriangiales</taxon>
        <taxon>Myriangiaceae</taxon>
        <taxon>Myriangium</taxon>
    </lineage>
</organism>
<feature type="transmembrane region" description="Helical" evidence="7">
    <location>
        <begin position="140"/>
        <end position="161"/>
    </location>
</feature>
<evidence type="ECO:0000256" key="6">
    <source>
        <dbReference type="SAM" id="MobiDB-lite"/>
    </source>
</evidence>
<keyword evidence="2 7" id="KW-0812">Transmembrane</keyword>
<feature type="transmembrane region" description="Helical" evidence="7">
    <location>
        <begin position="220"/>
        <end position="243"/>
    </location>
</feature>
<comment type="subcellular location">
    <subcellularLocation>
        <location evidence="1">Membrane</location>
        <topology evidence="1">Multi-pass membrane protein</topology>
    </subcellularLocation>
</comment>
<dbReference type="GO" id="GO:0016020">
    <property type="term" value="C:membrane"/>
    <property type="evidence" value="ECO:0007669"/>
    <property type="project" value="UniProtKB-SubCell"/>
</dbReference>
<accession>A0A9P4MJJ4</accession>
<feature type="transmembrane region" description="Helical" evidence="7">
    <location>
        <begin position="181"/>
        <end position="208"/>
    </location>
</feature>
<evidence type="ECO:0000256" key="7">
    <source>
        <dbReference type="SAM" id="Phobius"/>
    </source>
</evidence>
<proteinExistence type="inferred from homology"/>
<evidence type="ECO:0000256" key="3">
    <source>
        <dbReference type="ARBA" id="ARBA00022989"/>
    </source>
</evidence>
<dbReference type="Proteomes" id="UP000799439">
    <property type="component" value="Unassembled WGS sequence"/>
</dbReference>
<evidence type="ECO:0000313" key="9">
    <source>
        <dbReference type="EMBL" id="KAF2152129.1"/>
    </source>
</evidence>
<dbReference type="InterPro" id="IPR052337">
    <property type="entry name" value="SAT4-like"/>
</dbReference>
<evidence type="ECO:0000256" key="2">
    <source>
        <dbReference type="ARBA" id="ARBA00022692"/>
    </source>
</evidence>
<protein>
    <recommendedName>
        <fullName evidence="8">Rhodopsin domain-containing protein</fullName>
    </recommendedName>
</protein>
<keyword evidence="4 7" id="KW-0472">Membrane</keyword>
<feature type="transmembrane region" description="Helical" evidence="7">
    <location>
        <begin position="54"/>
        <end position="74"/>
    </location>
</feature>
<feature type="region of interest" description="Disordered" evidence="6">
    <location>
        <begin position="371"/>
        <end position="401"/>
    </location>
</feature>
<dbReference type="PANTHER" id="PTHR33048:SF149">
    <property type="entry name" value="UBID FAMILY DECARBOXYLASE"/>
    <property type="match status" value="1"/>
</dbReference>
<feature type="transmembrane region" description="Helical" evidence="7">
    <location>
        <begin position="23"/>
        <end position="42"/>
    </location>
</feature>
<dbReference type="OrthoDB" id="3903189at2759"/>
<dbReference type="InterPro" id="IPR049326">
    <property type="entry name" value="Rhodopsin_dom_fungi"/>
</dbReference>
<evidence type="ECO:0000313" key="10">
    <source>
        <dbReference type="Proteomes" id="UP000799439"/>
    </source>
</evidence>
<evidence type="ECO:0000256" key="5">
    <source>
        <dbReference type="ARBA" id="ARBA00038359"/>
    </source>
</evidence>
<sequence length="401" mass="44503">MSGYGLPSAFGADFCDRLAKETYSLYAVGIVMVSLRIFARLRKLGFRGLQIDDYIMITAAAWYTVLAVNLNFLAQSAGTALPIPGEDLNKLSDNEVAARTHGAKITFIAEQAMLNTIWTLKACLLLMYSRLTLSTKQHMFVKFLAVYTALGWIACQLALFTQCRPFTAYWQIRPAPNLNCMVYWTYAAIQCTFNISSDLAMLSIPLPMIAGVKIPPRQKAILLILFSMGVFVVIAAALTKINFWISIYDADFMFWYFREASVAVYVANLPFIWPLARDMIPGLRSFFGASTHRSSRPAYYGRSYGRSNHTGLHFTGHGTIKDINSPDLESASPDLTKAGRDIMISAHPTRRNSDEDDLLRGIKAETTIEMSVMDNSSERSSAHPGAITPRPRSGSIAELPA</sequence>
<dbReference type="AlphaFoldDB" id="A0A9P4MJJ4"/>
<keyword evidence="10" id="KW-1185">Reference proteome</keyword>
<comment type="similarity">
    <text evidence="5">Belongs to the SAT4 family.</text>
</comment>
<dbReference type="EMBL" id="ML996087">
    <property type="protein sequence ID" value="KAF2152129.1"/>
    <property type="molecule type" value="Genomic_DNA"/>
</dbReference>
<name>A0A9P4MJJ4_9PEZI</name>
<evidence type="ECO:0000256" key="1">
    <source>
        <dbReference type="ARBA" id="ARBA00004141"/>
    </source>
</evidence>
<feature type="domain" description="Rhodopsin" evidence="8">
    <location>
        <begin position="35"/>
        <end position="277"/>
    </location>
</feature>